<accession>A0A8H6RRN1</accession>
<comment type="caution">
    <text evidence="2">The sequence shown here is derived from an EMBL/GenBank/DDBJ whole genome shotgun (WGS) entry which is preliminary data.</text>
</comment>
<evidence type="ECO:0000313" key="2">
    <source>
        <dbReference type="EMBL" id="KAF7195896.1"/>
    </source>
</evidence>
<dbReference type="AlphaFoldDB" id="A0A8H6RRN1"/>
<feature type="region of interest" description="Disordered" evidence="1">
    <location>
        <begin position="364"/>
        <end position="388"/>
    </location>
</feature>
<feature type="region of interest" description="Disordered" evidence="1">
    <location>
        <begin position="280"/>
        <end position="330"/>
    </location>
</feature>
<evidence type="ECO:0000256" key="1">
    <source>
        <dbReference type="SAM" id="MobiDB-lite"/>
    </source>
</evidence>
<name>A0A8H6RRN1_9PEZI</name>
<evidence type="ECO:0000313" key="3">
    <source>
        <dbReference type="Proteomes" id="UP000660729"/>
    </source>
</evidence>
<feature type="compositionally biased region" description="Polar residues" evidence="1">
    <location>
        <begin position="15"/>
        <end position="30"/>
    </location>
</feature>
<feature type="region of interest" description="Disordered" evidence="1">
    <location>
        <begin position="1"/>
        <end position="49"/>
    </location>
</feature>
<feature type="compositionally biased region" description="Polar residues" evidence="1">
    <location>
        <begin position="98"/>
        <end position="115"/>
    </location>
</feature>
<dbReference type="EMBL" id="JABCIY010000035">
    <property type="protein sequence ID" value="KAF7195896.1"/>
    <property type="molecule type" value="Genomic_DNA"/>
</dbReference>
<gene>
    <name evidence="2" type="ORF">HII31_02776</name>
</gene>
<reference evidence="2" key="1">
    <citation type="submission" date="2020-04" db="EMBL/GenBank/DDBJ databases">
        <title>Draft genome resource of the tomato pathogen Pseudocercospora fuligena.</title>
        <authorList>
            <person name="Zaccaron A."/>
        </authorList>
    </citation>
    <scope>NUCLEOTIDE SEQUENCE</scope>
    <source>
        <strain evidence="2">PF001</strain>
    </source>
</reference>
<feature type="compositionally biased region" description="Low complexity" evidence="1">
    <location>
        <begin position="300"/>
        <end position="324"/>
    </location>
</feature>
<sequence length="546" mass="60087">MHLRVSMSNRRDKVTPSSRLPDNHYTATSSHQHDMANREQGSQASCRRSSLTIFNNADIIRRMNAVDPDQSPGSDFTTTFGQPPLHHVQVQSQWNMGSKFSPSTIASPPSQQSPVKRQPSKAGRALKNIYTKAKDKAVKFVDEALPSPGHPDNSYPNALAPKREVQISLPIQDETWLENFTQAVTGHNADRTLIPIENAQDLRRQKATYAGERWMQTNFVKDKDGHERQRLQSTKELKEGLLNGTVAYVGGSKLDFALDAGAGLISYKDFADKNRESAFFQGKPRSSSTSIAPRLKHPLASSSKASAPAQATASAQPSSSGQPSRTLPTVPVNHSAVDAQKPAAQAKVPRRKIDSTWGALIDAANKSPSNSSEEVIAPAPIADSSERARRRRVTVIDSQAFDPVDQPGSRDSFANVSLLAHTGDSDDDDEDEAFNFSSPPSPVSSHGATASDLTDEAERLESIDLRHRYAPFDNEPETSLQIDTHIRDGHVSWYVRDQGAQASRHARQERTDGIPSPTAQTHPREEDEAAALWKRLEEQQQEPFYI</sequence>
<feature type="compositionally biased region" description="Polar residues" evidence="1">
    <location>
        <begin position="39"/>
        <end position="49"/>
    </location>
</feature>
<feature type="region of interest" description="Disordered" evidence="1">
    <location>
        <begin position="98"/>
        <end position="123"/>
    </location>
</feature>
<keyword evidence="3" id="KW-1185">Reference proteome</keyword>
<dbReference type="OrthoDB" id="3649146at2759"/>
<feature type="region of interest" description="Disordered" evidence="1">
    <location>
        <begin position="420"/>
        <end position="454"/>
    </location>
</feature>
<feature type="region of interest" description="Disordered" evidence="1">
    <location>
        <begin position="499"/>
        <end position="529"/>
    </location>
</feature>
<organism evidence="2 3">
    <name type="scientific">Pseudocercospora fuligena</name>
    <dbReference type="NCBI Taxonomy" id="685502"/>
    <lineage>
        <taxon>Eukaryota</taxon>
        <taxon>Fungi</taxon>
        <taxon>Dikarya</taxon>
        <taxon>Ascomycota</taxon>
        <taxon>Pezizomycotina</taxon>
        <taxon>Dothideomycetes</taxon>
        <taxon>Dothideomycetidae</taxon>
        <taxon>Mycosphaerellales</taxon>
        <taxon>Mycosphaerellaceae</taxon>
        <taxon>Pseudocercospora</taxon>
    </lineage>
</organism>
<proteinExistence type="predicted"/>
<protein>
    <submittedName>
        <fullName evidence="2">Uncharacterized protein</fullName>
    </submittedName>
</protein>
<dbReference type="Proteomes" id="UP000660729">
    <property type="component" value="Unassembled WGS sequence"/>
</dbReference>